<feature type="region of interest" description="Disordered" evidence="7">
    <location>
        <begin position="164"/>
        <end position="210"/>
    </location>
</feature>
<dbReference type="FunFam" id="1.10.20.10:FF:000006">
    <property type="entry name" value="Nuclear transcription factor Y subunit gamma"/>
    <property type="match status" value="1"/>
</dbReference>
<protein>
    <submittedName>
        <fullName evidence="9">Histone-fold-containing protein</fullName>
    </submittedName>
</protein>
<dbReference type="EMBL" id="KQ964649">
    <property type="protein sequence ID" value="KXN67244.1"/>
    <property type="molecule type" value="Genomic_DNA"/>
</dbReference>
<dbReference type="PANTHER" id="PTHR10252">
    <property type="entry name" value="HISTONE-LIKE TRANSCRIPTION FACTOR CCAAT-RELATED"/>
    <property type="match status" value="1"/>
</dbReference>
<dbReference type="Pfam" id="PF00808">
    <property type="entry name" value="CBFD_NFYB_HMF"/>
    <property type="match status" value="1"/>
</dbReference>
<keyword evidence="2" id="KW-0805">Transcription regulation</keyword>
<keyword evidence="3" id="KW-0238">DNA-binding</keyword>
<evidence type="ECO:0000256" key="3">
    <source>
        <dbReference type="ARBA" id="ARBA00023125"/>
    </source>
</evidence>
<evidence type="ECO:0000313" key="9">
    <source>
        <dbReference type="EMBL" id="KXN67244.1"/>
    </source>
</evidence>
<dbReference type="CDD" id="cd22908">
    <property type="entry name" value="HFD_NFYC-like"/>
    <property type="match status" value="1"/>
</dbReference>
<evidence type="ECO:0000256" key="1">
    <source>
        <dbReference type="ARBA" id="ARBA00004123"/>
    </source>
</evidence>
<evidence type="ECO:0000256" key="4">
    <source>
        <dbReference type="ARBA" id="ARBA00023163"/>
    </source>
</evidence>
<evidence type="ECO:0000256" key="7">
    <source>
        <dbReference type="SAM" id="MobiDB-lite"/>
    </source>
</evidence>
<name>A0A137NX72_CONC2</name>
<evidence type="ECO:0000313" key="10">
    <source>
        <dbReference type="Proteomes" id="UP000070444"/>
    </source>
</evidence>
<dbReference type="AlphaFoldDB" id="A0A137NX72"/>
<accession>A0A137NX72</accession>
<feature type="compositionally biased region" description="Low complexity" evidence="7">
    <location>
        <begin position="178"/>
        <end position="192"/>
    </location>
</feature>
<dbReference type="SUPFAM" id="SSF47113">
    <property type="entry name" value="Histone-fold"/>
    <property type="match status" value="1"/>
</dbReference>
<feature type="domain" description="Transcription factor CBF/NF-Y/archaeal histone" evidence="8">
    <location>
        <begin position="74"/>
        <end position="136"/>
    </location>
</feature>
<proteinExistence type="inferred from homology"/>
<dbReference type="Proteomes" id="UP000070444">
    <property type="component" value="Unassembled WGS sequence"/>
</dbReference>
<dbReference type="Gene3D" id="1.10.20.10">
    <property type="entry name" value="Histone, subunit A"/>
    <property type="match status" value="1"/>
</dbReference>
<dbReference type="GO" id="GO:0046982">
    <property type="term" value="F:protein heterodimerization activity"/>
    <property type="evidence" value="ECO:0007669"/>
    <property type="project" value="InterPro"/>
</dbReference>
<dbReference type="GO" id="GO:0016602">
    <property type="term" value="C:CCAAT-binding factor complex"/>
    <property type="evidence" value="ECO:0007669"/>
    <property type="project" value="TreeGrafter"/>
</dbReference>
<reference evidence="9 10" key="1">
    <citation type="journal article" date="2015" name="Genome Biol. Evol.">
        <title>Phylogenomic analyses indicate that early fungi evolved digesting cell walls of algal ancestors of land plants.</title>
        <authorList>
            <person name="Chang Y."/>
            <person name="Wang S."/>
            <person name="Sekimoto S."/>
            <person name="Aerts A.L."/>
            <person name="Choi C."/>
            <person name="Clum A."/>
            <person name="LaButti K.M."/>
            <person name="Lindquist E.A."/>
            <person name="Yee Ngan C."/>
            <person name="Ohm R.A."/>
            <person name="Salamov A.A."/>
            <person name="Grigoriev I.V."/>
            <person name="Spatafora J.W."/>
            <person name="Berbee M.L."/>
        </authorList>
    </citation>
    <scope>NUCLEOTIDE SEQUENCE [LARGE SCALE GENOMIC DNA]</scope>
    <source>
        <strain evidence="9 10">NRRL 28638</strain>
    </source>
</reference>
<dbReference type="InterPro" id="IPR009072">
    <property type="entry name" value="Histone-fold"/>
</dbReference>
<evidence type="ECO:0000256" key="2">
    <source>
        <dbReference type="ARBA" id="ARBA00023015"/>
    </source>
</evidence>
<dbReference type="GO" id="GO:0000978">
    <property type="term" value="F:RNA polymerase II cis-regulatory region sequence-specific DNA binding"/>
    <property type="evidence" value="ECO:0007669"/>
    <property type="project" value="TreeGrafter"/>
</dbReference>
<keyword evidence="5" id="KW-0539">Nucleus</keyword>
<dbReference type="PANTHER" id="PTHR10252:SF8">
    <property type="entry name" value="NUCLEAR TRANSCRIPTION FACTOR Y SUBUNIT GAMMA"/>
    <property type="match status" value="1"/>
</dbReference>
<evidence type="ECO:0000259" key="8">
    <source>
        <dbReference type="Pfam" id="PF00808"/>
    </source>
</evidence>
<evidence type="ECO:0000256" key="5">
    <source>
        <dbReference type="ARBA" id="ARBA00023242"/>
    </source>
</evidence>
<keyword evidence="10" id="KW-1185">Reference proteome</keyword>
<comment type="subcellular location">
    <subcellularLocation>
        <location evidence="1">Nucleus</location>
    </subcellularLocation>
</comment>
<dbReference type="OrthoDB" id="1272441at2759"/>
<gene>
    <name evidence="9" type="ORF">CONCODRAFT_61196</name>
</gene>
<keyword evidence="4" id="KW-0804">Transcription</keyword>
<evidence type="ECO:0000256" key="6">
    <source>
        <dbReference type="ARBA" id="ARBA00038129"/>
    </source>
</evidence>
<dbReference type="InterPro" id="IPR050568">
    <property type="entry name" value="Transcr_DNA_Rep_Reg"/>
</dbReference>
<dbReference type="InterPro" id="IPR003958">
    <property type="entry name" value="CBFA_NFYB_domain"/>
</dbReference>
<organism evidence="9 10">
    <name type="scientific">Conidiobolus coronatus (strain ATCC 28846 / CBS 209.66 / NRRL 28638)</name>
    <name type="common">Delacroixia coronata</name>
    <dbReference type="NCBI Taxonomy" id="796925"/>
    <lineage>
        <taxon>Eukaryota</taxon>
        <taxon>Fungi</taxon>
        <taxon>Fungi incertae sedis</taxon>
        <taxon>Zoopagomycota</taxon>
        <taxon>Entomophthoromycotina</taxon>
        <taxon>Entomophthoromycetes</taxon>
        <taxon>Entomophthorales</taxon>
        <taxon>Ancylistaceae</taxon>
        <taxon>Conidiobolus</taxon>
    </lineage>
</organism>
<dbReference type="STRING" id="796925.A0A137NX72"/>
<comment type="similarity">
    <text evidence="6">Belongs to the NFYC/HAP5 subunit family.</text>
</comment>
<dbReference type="GO" id="GO:0001228">
    <property type="term" value="F:DNA-binding transcription activator activity, RNA polymerase II-specific"/>
    <property type="evidence" value="ECO:0007669"/>
    <property type="project" value="TreeGrafter"/>
</dbReference>
<sequence>MNQENLVVDIYPQDEHKELLGAQDPNAQLQYLQPVDSTNLPFRGGSLSYTLNRFWTEEFRNSQVVDLDPKHHILPLARIKKVMKTDEEVKMISAEAPILFSRACESFIAEISIRAWHHAEESKRRTLQRSDIAVALSKSDQYDFLIDIVPREEAVQPYKRNYHHTAFGGQPAQPIPPQQQQQPQQQQPQQQPQQPPQNYYSVPRNGQEPK</sequence>